<keyword evidence="2" id="KW-1185">Reference proteome</keyword>
<name>A0A329MIH4_9BACL</name>
<dbReference type="Proteomes" id="UP000250369">
    <property type="component" value="Unassembled WGS sequence"/>
</dbReference>
<proteinExistence type="predicted"/>
<evidence type="ECO:0000313" key="1">
    <source>
        <dbReference type="EMBL" id="RAV19462.1"/>
    </source>
</evidence>
<sequence length="80" mass="8791">MLSQFHKMLTASPIETQKSLLQTIVKQIHVKKGQKIEGIELEFDEKVNACFLGLAPSTQTVAGAFAVPRQKFAAAYTLTV</sequence>
<dbReference type="RefSeq" id="WP_113032823.1">
    <property type="nucleotide sequence ID" value="NZ_QMFB01000012.1"/>
</dbReference>
<gene>
    <name evidence="1" type="ORF">DQG23_20950</name>
</gene>
<dbReference type="EMBL" id="QMFB01000012">
    <property type="protein sequence ID" value="RAV19462.1"/>
    <property type="molecule type" value="Genomic_DNA"/>
</dbReference>
<comment type="caution">
    <text evidence="1">The sequence shown here is derived from an EMBL/GenBank/DDBJ whole genome shotgun (WGS) entry which is preliminary data.</text>
</comment>
<dbReference type="AlphaFoldDB" id="A0A329MIH4"/>
<organism evidence="1 2">
    <name type="scientific">Paenibacillus contaminans</name>
    <dbReference type="NCBI Taxonomy" id="450362"/>
    <lineage>
        <taxon>Bacteria</taxon>
        <taxon>Bacillati</taxon>
        <taxon>Bacillota</taxon>
        <taxon>Bacilli</taxon>
        <taxon>Bacillales</taxon>
        <taxon>Paenibacillaceae</taxon>
        <taxon>Paenibacillus</taxon>
    </lineage>
</organism>
<reference evidence="1 2" key="1">
    <citation type="journal article" date="2009" name="Int. J. Syst. Evol. Microbiol.">
        <title>Paenibacillus contaminans sp. nov., isolated from a contaminated laboratory plate.</title>
        <authorList>
            <person name="Chou J.H."/>
            <person name="Lee J.H."/>
            <person name="Lin M.C."/>
            <person name="Chang P.S."/>
            <person name="Arun A.B."/>
            <person name="Young C.C."/>
            <person name="Chen W.M."/>
        </authorList>
    </citation>
    <scope>NUCLEOTIDE SEQUENCE [LARGE SCALE GENOMIC DNA]</scope>
    <source>
        <strain evidence="1 2">CKOBP-6</strain>
    </source>
</reference>
<evidence type="ECO:0000313" key="2">
    <source>
        <dbReference type="Proteomes" id="UP000250369"/>
    </source>
</evidence>
<protein>
    <submittedName>
        <fullName evidence="1">Uncharacterized protein</fullName>
    </submittedName>
</protein>
<accession>A0A329MIH4</accession>
<dbReference type="OrthoDB" id="9811097at2"/>